<accession>A0ABT4S221</accession>
<name>A0ABT4S221_9FLAO</name>
<protein>
    <submittedName>
        <fullName evidence="1">DUF4270 domain-containing protein</fullName>
    </submittedName>
</protein>
<dbReference type="RefSeq" id="WP_270005667.1">
    <property type="nucleotide sequence ID" value="NZ_JAPFGC010000002.1"/>
</dbReference>
<comment type="caution">
    <text evidence="1">The sequence shown here is derived from an EMBL/GenBank/DDBJ whole genome shotgun (WGS) entry which is preliminary data.</text>
</comment>
<dbReference type="Pfam" id="PF14092">
    <property type="entry name" value="DUF4270"/>
    <property type="match status" value="1"/>
</dbReference>
<proteinExistence type="predicted"/>
<sequence>MKKHILKVVKPLTFLLVFGTLLIGCDDDYLRIESDISGTQNFSTNKKDFPFLSYTKKSNPVQTNGLPSNLLGVYKDPNYGSTTASIITQILPTDLTPDFGDTPQVESVKLYIPFFSEVESTDDAGNSTYTIDSTYGNASAPYKLSIYRSNYLLRDLDPATDFEEEQAYYSNIFDNIDIDTQTLELLYENDQFTPNFEQIHILDEDGEIETRLAPGIRVDLTDFEADINYWQDLLIPNEDNEVLSNVSSFNNFFRGLIFKVEAIAPDNDGSMQMLNLLNSNANITVAYKYDDPDEDDASITLDGAYSFSFTGIKANHFENLDFNITDGDATNGDSNLYLKGLDGSMSIINLFNGDVEDEFGDNVNALEYFKSKKDKWLINEANLTFYVDQNLTIDNEPERVVLYDLKNNLPIIDYYFDGTDNFINPVNSKVIYSDRLTRDDNNKGVKYKIRLTEHLNNILLNDSTNVNLGLFVSTNVNNVLVSKISNTTNQDILQSVPRTSILSPEGTILHGSNTNVQEDLRAKFEIYYTETEN</sequence>
<dbReference type="InterPro" id="IPR025366">
    <property type="entry name" value="DUF4270"/>
</dbReference>
<dbReference type="EMBL" id="JAPFGC010000002">
    <property type="protein sequence ID" value="MDA0178124.1"/>
    <property type="molecule type" value="Genomic_DNA"/>
</dbReference>
<evidence type="ECO:0000313" key="1">
    <source>
        <dbReference type="EMBL" id="MDA0178124.1"/>
    </source>
</evidence>
<keyword evidence="2" id="KW-1185">Reference proteome</keyword>
<reference evidence="1" key="1">
    <citation type="submission" date="2022-11" db="EMBL/GenBank/DDBJ databases">
        <title>Refractory cell wall polysaccharides provide important carbon source for microbial heterotrophs in the hadal ocean.</title>
        <authorList>
            <person name="Zhu X."/>
        </authorList>
    </citation>
    <scope>NUCLEOTIDE SEQUENCE</scope>
    <source>
        <strain evidence="1">MTRN7</strain>
    </source>
</reference>
<dbReference type="Proteomes" id="UP001149142">
    <property type="component" value="Unassembled WGS sequence"/>
</dbReference>
<evidence type="ECO:0000313" key="2">
    <source>
        <dbReference type="Proteomes" id="UP001149142"/>
    </source>
</evidence>
<organism evidence="1 2">
    <name type="scientific">Mesoflavibacter profundi</name>
    <dbReference type="NCBI Taxonomy" id="2708110"/>
    <lineage>
        <taxon>Bacteria</taxon>
        <taxon>Pseudomonadati</taxon>
        <taxon>Bacteroidota</taxon>
        <taxon>Flavobacteriia</taxon>
        <taxon>Flavobacteriales</taxon>
        <taxon>Flavobacteriaceae</taxon>
        <taxon>Mesoflavibacter</taxon>
    </lineage>
</organism>
<gene>
    <name evidence="1" type="ORF">OOZ35_11525</name>
</gene>
<dbReference type="PROSITE" id="PS51257">
    <property type="entry name" value="PROKAR_LIPOPROTEIN"/>
    <property type="match status" value="1"/>
</dbReference>